<dbReference type="GO" id="GO:0016853">
    <property type="term" value="F:isomerase activity"/>
    <property type="evidence" value="ECO:0007669"/>
    <property type="project" value="UniProtKB-KW"/>
</dbReference>
<dbReference type="PATRIC" id="fig|1330047.3.peg.644"/>
<dbReference type="NCBIfam" id="TIGR00236">
    <property type="entry name" value="wecB"/>
    <property type="match status" value="1"/>
</dbReference>
<reference evidence="3 4" key="1">
    <citation type="submission" date="2013-05" db="EMBL/GenBank/DDBJ databases">
        <title>Genome assembly of Acinetobacter junii MTCC 11364.</title>
        <authorList>
            <person name="Khatri I."/>
            <person name="Singh N.K."/>
            <person name="Subramanian S."/>
            <person name="Mayilraj S."/>
        </authorList>
    </citation>
    <scope>NUCLEOTIDE SEQUENCE [LARGE SCALE GENOMIC DNA]</scope>
    <source>
        <strain evidence="3 4">MTCC 11364</strain>
    </source>
</reference>
<dbReference type="InterPro" id="IPR029767">
    <property type="entry name" value="WecB-like"/>
</dbReference>
<dbReference type="AlphaFoldDB" id="S7WUX7"/>
<evidence type="ECO:0000256" key="1">
    <source>
        <dbReference type="RuleBase" id="RU003513"/>
    </source>
</evidence>
<dbReference type="CDD" id="cd03786">
    <property type="entry name" value="GTB_UDP-GlcNAc_2-Epimerase"/>
    <property type="match status" value="1"/>
</dbReference>
<dbReference type="SUPFAM" id="SSF53756">
    <property type="entry name" value="UDP-Glycosyltransferase/glycogen phosphorylase"/>
    <property type="match status" value="1"/>
</dbReference>
<keyword evidence="1" id="KW-0413">Isomerase</keyword>
<dbReference type="PANTHER" id="PTHR43174:SF1">
    <property type="entry name" value="UDP-N-ACETYLGLUCOSAMINE 2-EPIMERASE"/>
    <property type="match status" value="1"/>
</dbReference>
<dbReference type="EMBL" id="ASYZ01000030">
    <property type="protein sequence ID" value="EPR86950.1"/>
    <property type="molecule type" value="Genomic_DNA"/>
</dbReference>
<sequence length="356" mass="39266">MKILTVIGARPQFIKASVVSAAIEKTAGLSEEIIHTGQHFDANMSNIFFDQLGIPKPHYQLDINSGSHGSMTGRMLEAIEKICLESKPDRLMVYGDTNSTLAGALAASKLHIPVAHIEAGLRSFNMRMPEEINRILTDQVSDILFCPTETAVKNLKNEGFESKPVQVLNVGDVMQDSSMFFAERAVKGEALKAVPESNFIVATLHRAENTDDPVRLKAIVDALNYIHNNILPVVLPLHPRTQKVVKSLGLQLETLVLEPVGYLEMIWLLKHCNAVVSDSGGVQKEAFFFKKPCITMRDQTEWVELIENGVNVLAGANTHKIIELTQVMLNKNINDPFNLYGGGTASQNIVEILENT</sequence>
<gene>
    <name evidence="3" type="ORF">L292_2022</name>
</gene>
<dbReference type="Proteomes" id="UP000018420">
    <property type="component" value="Unassembled WGS sequence"/>
</dbReference>
<proteinExistence type="inferred from homology"/>
<dbReference type="Pfam" id="PF02350">
    <property type="entry name" value="Epimerase_2"/>
    <property type="match status" value="1"/>
</dbReference>
<protein>
    <submittedName>
        <fullName evidence="3">UDP-N-acetylglucosamine 2-epimerase</fullName>
    </submittedName>
</protein>
<name>S7WUX7_ACIJU</name>
<comment type="caution">
    <text evidence="3">The sequence shown here is derived from an EMBL/GenBank/DDBJ whole genome shotgun (WGS) entry which is preliminary data.</text>
</comment>
<dbReference type="InterPro" id="IPR003331">
    <property type="entry name" value="UDP_GlcNAc_Epimerase_2_dom"/>
</dbReference>
<dbReference type="RefSeq" id="WP_004907253.1">
    <property type="nucleotide sequence ID" value="NZ_ASYZ01000030.1"/>
</dbReference>
<accession>S7WUX7</accession>
<organism evidence="3 4">
    <name type="scientific">Acinetobacter junii CIP 107470 = MTCC 11364</name>
    <dbReference type="NCBI Taxonomy" id="1217666"/>
    <lineage>
        <taxon>Bacteria</taxon>
        <taxon>Pseudomonadati</taxon>
        <taxon>Pseudomonadota</taxon>
        <taxon>Gammaproteobacteria</taxon>
        <taxon>Moraxellales</taxon>
        <taxon>Moraxellaceae</taxon>
        <taxon>Acinetobacter</taxon>
    </lineage>
</organism>
<comment type="similarity">
    <text evidence="1">Belongs to the UDP-N-acetylglucosamine 2-epimerase family.</text>
</comment>
<evidence type="ECO:0000313" key="3">
    <source>
        <dbReference type="EMBL" id="EPR86950.1"/>
    </source>
</evidence>
<dbReference type="PANTHER" id="PTHR43174">
    <property type="entry name" value="UDP-N-ACETYLGLUCOSAMINE 2-EPIMERASE"/>
    <property type="match status" value="1"/>
</dbReference>
<feature type="domain" description="UDP-N-acetylglucosamine 2-epimerase" evidence="2">
    <location>
        <begin position="22"/>
        <end position="354"/>
    </location>
</feature>
<dbReference type="Gene3D" id="3.40.50.2000">
    <property type="entry name" value="Glycogen Phosphorylase B"/>
    <property type="match status" value="2"/>
</dbReference>
<evidence type="ECO:0000259" key="2">
    <source>
        <dbReference type="Pfam" id="PF02350"/>
    </source>
</evidence>
<evidence type="ECO:0000313" key="4">
    <source>
        <dbReference type="Proteomes" id="UP000018420"/>
    </source>
</evidence>